<feature type="compositionally biased region" description="Basic and acidic residues" evidence="1">
    <location>
        <begin position="358"/>
        <end position="399"/>
    </location>
</feature>
<accession>A0A9Q0I9S3</accession>
<feature type="compositionally biased region" description="Basic and acidic residues" evidence="1">
    <location>
        <begin position="468"/>
        <end position="477"/>
    </location>
</feature>
<proteinExistence type="predicted"/>
<keyword evidence="2" id="KW-0812">Transmembrane</keyword>
<feature type="region of interest" description="Disordered" evidence="1">
    <location>
        <begin position="231"/>
        <end position="525"/>
    </location>
</feature>
<feature type="transmembrane region" description="Helical" evidence="2">
    <location>
        <begin position="12"/>
        <end position="34"/>
    </location>
</feature>
<feature type="compositionally biased region" description="Basic and acidic residues" evidence="1">
    <location>
        <begin position="238"/>
        <end position="260"/>
    </location>
</feature>
<keyword evidence="4" id="KW-1185">Reference proteome</keyword>
<dbReference type="EMBL" id="JANIIK010000114">
    <property type="protein sequence ID" value="KAJ3590455.1"/>
    <property type="molecule type" value="Genomic_DNA"/>
</dbReference>
<feature type="non-terminal residue" evidence="3">
    <location>
        <position position="1"/>
    </location>
</feature>
<dbReference type="Proteomes" id="UP001148018">
    <property type="component" value="Unassembled WGS sequence"/>
</dbReference>
<reference evidence="3" key="1">
    <citation type="submission" date="2022-07" db="EMBL/GenBank/DDBJ databases">
        <title>Chromosome-level genome of Muraenolepis orangiensis.</title>
        <authorList>
            <person name="Kim J."/>
        </authorList>
    </citation>
    <scope>NUCLEOTIDE SEQUENCE</scope>
    <source>
        <strain evidence="3">KU_S4_2022</strain>
        <tissue evidence="3">Muscle</tissue>
    </source>
</reference>
<keyword evidence="2" id="KW-1133">Transmembrane helix</keyword>
<feature type="compositionally biased region" description="Low complexity" evidence="1">
    <location>
        <begin position="478"/>
        <end position="492"/>
    </location>
</feature>
<name>A0A9Q0I9S3_9TELE</name>
<dbReference type="InterPro" id="IPR042336">
    <property type="entry name" value="GOLIM4"/>
</dbReference>
<evidence type="ECO:0000256" key="2">
    <source>
        <dbReference type="SAM" id="Phobius"/>
    </source>
</evidence>
<feature type="compositionally biased region" description="Low complexity" evidence="1">
    <location>
        <begin position="346"/>
        <end position="357"/>
    </location>
</feature>
<dbReference type="OrthoDB" id="6288648at2759"/>
<comment type="caution">
    <text evidence="3">The sequence shown here is derived from an EMBL/GenBank/DDBJ whole genome shotgun (WGS) entry which is preliminary data.</text>
</comment>
<sequence>MGNGVCSRRQRRIFQSLLLLTVVCGMLYGGMLSYEMHKQLRRTEATALKYQQHQESLSAQLQVVYEHRSRLEKSLQKERLEHKKAKEDYLVYKLDTQQSLNKDKQDANSRFNSLHVQHQVLKNQHDDLKKQYYELHEQHEVQGEDHGRALGEHQERFQKMQHTKDTEATQLKDSVYNLKEENRQLRKTHQDVHTQLQDARIKHQDLKAQHDQLSLALEDHKSALSAAQMQVDQYKQLSQHEQEAPPQREEPAPEVEETKSRAGQPQRLEEEDPDQPQGEDMGEEPEPGQELPDQNALDRHRRQPAGAELPPEAQLPQAEHAKSPYEQQQEQQHLETQRALERRQLQLHQEALQAQMQREQRERDQRLKEQQEKEERHHRDADRREKLLKEEQLRKKNEYENIGNDIVHVEEEPRADDEEDAHTPGCRNLGALGDTPRLGHPLAGAVEGDLDPEDDPNNQGEDEFEEAQDQRPQHRVAEAQAAAPAKHAAPQPNKRAAGEQLVIAGNPDQQEDTLDDQYQEEGEDE</sequence>
<dbReference type="AlphaFoldDB" id="A0A9Q0I9S3"/>
<keyword evidence="2" id="KW-0472">Membrane</keyword>
<evidence type="ECO:0000256" key="1">
    <source>
        <dbReference type="SAM" id="MobiDB-lite"/>
    </source>
</evidence>
<evidence type="ECO:0000313" key="4">
    <source>
        <dbReference type="Proteomes" id="UP001148018"/>
    </source>
</evidence>
<feature type="compositionally biased region" description="Basic and acidic residues" evidence="1">
    <location>
        <begin position="332"/>
        <end position="344"/>
    </location>
</feature>
<evidence type="ECO:0000313" key="3">
    <source>
        <dbReference type="EMBL" id="KAJ3590455.1"/>
    </source>
</evidence>
<dbReference type="PANTHER" id="PTHR22909">
    <property type="entry name" value="GOLGI INTEGRAL MEMBRANE PROTEIN 4"/>
    <property type="match status" value="1"/>
</dbReference>
<protein>
    <recommendedName>
        <fullName evidence="5">Golgi integral membrane protein 4</fullName>
    </recommendedName>
</protein>
<evidence type="ECO:0008006" key="5">
    <source>
        <dbReference type="Google" id="ProtNLM"/>
    </source>
</evidence>
<organism evidence="3 4">
    <name type="scientific">Muraenolepis orangiensis</name>
    <name type="common">Patagonian moray cod</name>
    <dbReference type="NCBI Taxonomy" id="630683"/>
    <lineage>
        <taxon>Eukaryota</taxon>
        <taxon>Metazoa</taxon>
        <taxon>Chordata</taxon>
        <taxon>Craniata</taxon>
        <taxon>Vertebrata</taxon>
        <taxon>Euteleostomi</taxon>
        <taxon>Actinopterygii</taxon>
        <taxon>Neopterygii</taxon>
        <taxon>Teleostei</taxon>
        <taxon>Neoteleostei</taxon>
        <taxon>Acanthomorphata</taxon>
        <taxon>Zeiogadaria</taxon>
        <taxon>Gadariae</taxon>
        <taxon>Gadiformes</taxon>
        <taxon>Muraenolepidoidei</taxon>
        <taxon>Muraenolepididae</taxon>
        <taxon>Muraenolepis</taxon>
    </lineage>
</organism>
<feature type="compositionally biased region" description="Acidic residues" evidence="1">
    <location>
        <begin position="448"/>
        <end position="467"/>
    </location>
</feature>
<feature type="compositionally biased region" description="Acidic residues" evidence="1">
    <location>
        <begin position="509"/>
        <end position="525"/>
    </location>
</feature>
<gene>
    <name evidence="3" type="ORF">NHX12_008406</name>
</gene>
<dbReference type="PANTHER" id="PTHR22909:SF24">
    <property type="entry name" value="GOLGI INTEGRAL MEMBRANE PROTEIN 4-RELATED"/>
    <property type="match status" value="1"/>
</dbReference>
<dbReference type="GO" id="GO:0000139">
    <property type="term" value="C:Golgi membrane"/>
    <property type="evidence" value="ECO:0007669"/>
    <property type="project" value="InterPro"/>
</dbReference>